<protein>
    <submittedName>
        <fullName evidence="2">Glycosyl transferase group 1</fullName>
    </submittedName>
</protein>
<accession>C6E0L1</accession>
<proteinExistence type="predicted"/>
<dbReference type="AlphaFoldDB" id="C6E0L1"/>
<dbReference type="KEGG" id="gem:GM21_2595"/>
<name>C6E0L1_GEOSM</name>
<dbReference type="EMBL" id="CP001661">
    <property type="protein sequence ID" value="ACT18635.1"/>
    <property type="molecule type" value="Genomic_DNA"/>
</dbReference>
<dbReference type="OrthoDB" id="9790710at2"/>
<evidence type="ECO:0000313" key="2">
    <source>
        <dbReference type="EMBL" id="ACT18635.1"/>
    </source>
</evidence>
<organism evidence="2">
    <name type="scientific">Geobacter sp. (strain M21)</name>
    <dbReference type="NCBI Taxonomy" id="443144"/>
    <lineage>
        <taxon>Bacteria</taxon>
        <taxon>Pseudomonadati</taxon>
        <taxon>Thermodesulfobacteriota</taxon>
        <taxon>Desulfuromonadia</taxon>
        <taxon>Geobacterales</taxon>
        <taxon>Geobacteraceae</taxon>
        <taxon>Geobacter</taxon>
    </lineage>
</organism>
<keyword evidence="1 2" id="KW-0808">Transferase</keyword>
<dbReference type="STRING" id="443144.GM21_2595"/>
<gene>
    <name evidence="2" type="ordered locus">GM21_2595</name>
</gene>
<dbReference type="PANTHER" id="PTHR46401">
    <property type="entry name" value="GLYCOSYLTRANSFERASE WBBK-RELATED"/>
    <property type="match status" value="1"/>
</dbReference>
<sequence length="349" mass="39676">MRKYHICDTSSISGISRYAEDFYRVLLKPLGFEQLSPELVNTDWIATISKDCVFHIELGVGQFAERNALVSLIVAGFENIDVTIHDPPWITFPFYRFLNPLFNQISKAFDWYLNAAGITGKILKGCRAVYVLTRRGRDLLESRHGLKNVSCIPFVIPSDKIWANPLVGGGSNDILYFGFIGPNKGLDYALAVHSEIRRRNRDIKMYVVGQPTNSKAQYYLNKLKNTYSDDVYYLGFVDEANLDSIFSRVAHVFLPMKEYKYFCPCSASIIASLRRGRIVWTNPVNAVDEMIQNGSNGRYFTGVISDDADIFISLISKKEELRRMSIAALTTCHNLQGELRQWSGEFKNV</sequence>
<dbReference type="GO" id="GO:0016757">
    <property type="term" value="F:glycosyltransferase activity"/>
    <property type="evidence" value="ECO:0007669"/>
    <property type="project" value="TreeGrafter"/>
</dbReference>
<dbReference type="PANTHER" id="PTHR46401:SF2">
    <property type="entry name" value="GLYCOSYLTRANSFERASE WBBK-RELATED"/>
    <property type="match status" value="1"/>
</dbReference>
<dbReference type="GO" id="GO:0009103">
    <property type="term" value="P:lipopolysaccharide biosynthetic process"/>
    <property type="evidence" value="ECO:0007669"/>
    <property type="project" value="TreeGrafter"/>
</dbReference>
<evidence type="ECO:0000256" key="1">
    <source>
        <dbReference type="ARBA" id="ARBA00022679"/>
    </source>
</evidence>
<reference evidence="2" key="1">
    <citation type="submission" date="2009-07" db="EMBL/GenBank/DDBJ databases">
        <title>Complete sequence of Geobacter sp. M21.</title>
        <authorList>
            <consortium name="US DOE Joint Genome Institute"/>
            <person name="Lucas S."/>
            <person name="Copeland A."/>
            <person name="Lapidus A."/>
            <person name="Glavina del Rio T."/>
            <person name="Dalin E."/>
            <person name="Tice H."/>
            <person name="Bruce D."/>
            <person name="Goodwin L."/>
            <person name="Pitluck S."/>
            <person name="Saunders E."/>
            <person name="Brettin T."/>
            <person name="Detter J.C."/>
            <person name="Han C."/>
            <person name="Larimer F."/>
            <person name="Land M."/>
            <person name="Hauser L."/>
            <person name="Kyrpides N."/>
            <person name="Ovchinnikova G."/>
            <person name="Lovley D."/>
        </authorList>
    </citation>
    <scope>NUCLEOTIDE SEQUENCE [LARGE SCALE GENOMIC DNA]</scope>
    <source>
        <strain evidence="2">M21</strain>
    </source>
</reference>
<dbReference type="SUPFAM" id="SSF53756">
    <property type="entry name" value="UDP-Glycosyltransferase/glycogen phosphorylase"/>
    <property type="match status" value="1"/>
</dbReference>
<dbReference type="Pfam" id="PF13692">
    <property type="entry name" value="Glyco_trans_1_4"/>
    <property type="match status" value="1"/>
</dbReference>
<dbReference type="Gene3D" id="3.40.50.2000">
    <property type="entry name" value="Glycogen Phosphorylase B"/>
    <property type="match status" value="1"/>
</dbReference>
<dbReference type="HOGENOM" id="CLU_794009_0_0_7"/>